<reference evidence="2 3" key="1">
    <citation type="journal article" date="2021" name="Nat. Commun.">
        <title>Genetic determinants of endophytism in the Arabidopsis root mycobiome.</title>
        <authorList>
            <person name="Mesny F."/>
            <person name="Miyauchi S."/>
            <person name="Thiergart T."/>
            <person name="Pickel B."/>
            <person name="Atanasova L."/>
            <person name="Karlsson M."/>
            <person name="Huettel B."/>
            <person name="Barry K.W."/>
            <person name="Haridas S."/>
            <person name="Chen C."/>
            <person name="Bauer D."/>
            <person name="Andreopoulos W."/>
            <person name="Pangilinan J."/>
            <person name="LaButti K."/>
            <person name="Riley R."/>
            <person name="Lipzen A."/>
            <person name="Clum A."/>
            <person name="Drula E."/>
            <person name="Henrissat B."/>
            <person name="Kohler A."/>
            <person name="Grigoriev I.V."/>
            <person name="Martin F.M."/>
            <person name="Hacquard S."/>
        </authorList>
    </citation>
    <scope>NUCLEOTIDE SEQUENCE [LARGE SCALE GENOMIC DNA]</scope>
    <source>
        <strain evidence="2 3">MPI-CAGE-CH-0241</strain>
    </source>
</reference>
<name>A0A9P8W8R9_9HYPO</name>
<comment type="caution">
    <text evidence="2">The sequence shown here is derived from an EMBL/GenBank/DDBJ whole genome shotgun (WGS) entry which is preliminary data.</text>
</comment>
<feature type="transmembrane region" description="Helical" evidence="1">
    <location>
        <begin position="25"/>
        <end position="45"/>
    </location>
</feature>
<keyword evidence="1" id="KW-1133">Transmembrane helix</keyword>
<feature type="transmembrane region" description="Helical" evidence="1">
    <location>
        <begin position="84"/>
        <end position="102"/>
    </location>
</feature>
<gene>
    <name evidence="2" type="ORF">B0T10DRAFT_484302</name>
</gene>
<keyword evidence="1" id="KW-0812">Transmembrane</keyword>
<dbReference type="EMBL" id="JAGPYM010000008">
    <property type="protein sequence ID" value="KAH6891043.1"/>
    <property type="molecule type" value="Genomic_DNA"/>
</dbReference>
<organism evidence="2 3">
    <name type="scientific">Thelonectria olida</name>
    <dbReference type="NCBI Taxonomy" id="1576542"/>
    <lineage>
        <taxon>Eukaryota</taxon>
        <taxon>Fungi</taxon>
        <taxon>Dikarya</taxon>
        <taxon>Ascomycota</taxon>
        <taxon>Pezizomycotina</taxon>
        <taxon>Sordariomycetes</taxon>
        <taxon>Hypocreomycetidae</taxon>
        <taxon>Hypocreales</taxon>
        <taxon>Nectriaceae</taxon>
        <taxon>Thelonectria</taxon>
    </lineage>
</organism>
<protein>
    <submittedName>
        <fullName evidence="2">Uncharacterized protein</fullName>
    </submittedName>
</protein>
<evidence type="ECO:0000313" key="3">
    <source>
        <dbReference type="Proteomes" id="UP000777438"/>
    </source>
</evidence>
<keyword evidence="3" id="KW-1185">Reference proteome</keyword>
<evidence type="ECO:0000313" key="2">
    <source>
        <dbReference type="EMBL" id="KAH6891043.1"/>
    </source>
</evidence>
<proteinExistence type="predicted"/>
<keyword evidence="1" id="KW-0472">Membrane</keyword>
<dbReference type="Proteomes" id="UP000777438">
    <property type="component" value="Unassembled WGS sequence"/>
</dbReference>
<sequence length="362" mass="41702">MPAVISTLRDGIPKLIGELLKRASWHRISLAMSGLYFGSAILYWYSWRRGIFRTLQNRVEWQQGFNTTGRLEPLVAYQRMERRLMYTVGVTGVLGVALSVGSRMESDPINIVLSVLAPVPLIIGSAVTKAGGDRDSPRPDNPLRRWDNVPIEVIESITAEDHLSEGLSWCPDDGSQFLPTTQQTDRFRTLLERRLRTRRRRLSASARRKAEQNGDEPVRWRALDWVGRRHAVDLSRYLPTEMHGEHGIPQDEIIPLIESIYAKMAGPCPTEERAELGKYEDEAISPFQHTHIDFFEPYSTEEHANHQREPIEWRPIDWAGVEQYDPPPRYAAMEELEKLRRNMDKKQEQELLAAYEAETDVF</sequence>
<dbReference type="AlphaFoldDB" id="A0A9P8W8R9"/>
<evidence type="ECO:0000256" key="1">
    <source>
        <dbReference type="SAM" id="Phobius"/>
    </source>
</evidence>
<accession>A0A9P8W8R9</accession>